<evidence type="ECO:0000256" key="1">
    <source>
        <dbReference type="ARBA" id="ARBA00006497"/>
    </source>
</evidence>
<accession>M1NNQ4</accession>
<dbReference type="InterPro" id="IPR015943">
    <property type="entry name" value="WD40/YVTN_repeat-like_dom_sf"/>
</dbReference>
<evidence type="ECO:0000313" key="2">
    <source>
        <dbReference type="EMBL" id="AGF85695.1"/>
    </source>
</evidence>
<dbReference type="InterPro" id="IPR011047">
    <property type="entry name" value="Quinoprotein_ADH-like_sf"/>
</dbReference>
<evidence type="ECO:0000313" key="3">
    <source>
        <dbReference type="Proteomes" id="UP000241071"/>
    </source>
</evidence>
<dbReference type="EMBL" id="KC008572">
    <property type="protein sequence ID" value="AGF85695.1"/>
    <property type="molecule type" value="Genomic_DNA"/>
</dbReference>
<dbReference type="Gene3D" id="2.130.10.10">
    <property type="entry name" value="YVTN repeat-like/Quinoprotein amine dehydrogenase"/>
    <property type="match status" value="1"/>
</dbReference>
<gene>
    <name evidence="2" type="ORF">glt_00892</name>
</gene>
<dbReference type="Gene3D" id="3.30.710.10">
    <property type="entry name" value="Potassium Channel Kv1.1, Chain A"/>
    <property type="match status" value="1"/>
</dbReference>
<protein>
    <recommendedName>
        <fullName evidence="4">BTB domain-containing protein</fullName>
    </recommendedName>
</protein>
<name>M1NNQ4_9VIRU</name>
<sequence>MDDSKFDLCLTLFDNYDKITLNTIRQVLCEKCPYFQKLLSGNFTESNQNNVKIFVPNVFMVEEIIKSFFQTEDEIMPDLSWEYYFEKCFCLDFLMLSTSKYLNKIINLTIPENQYNILVRIFDIILSDLFNSGDKSKIALFNYSIIKYLINNLPVNFDKNLFPMNIRQNIDNSLYNNFLMVKDDNIYIENYTTNYNIIITKFVEGKYFFVPNKDKLIVVNDTITFIDIPSEKIIFTQTDPLDCMINKKYVINISPNHKYLVYGSDKNTIKILNIEENKIEENWCMNVDIINNDNDNEDDDDNDDDDNDIFGFTKILFTPDNKHIIVEGYAGQCQNVVQKYDLAGNLIWSTSSFGDSWNYFDIICQENKIIFSGIGPYYTWLEIGDIDTGKILFVENKYHETDYVCDIRDNYIALNDADKIYIYDLEKREEVKFLGEHENIRNLFYNKINNHLISQCDKYIKVWDLEFGFLDQIPIDKKIILPLFNYQKN</sequence>
<organism evidence="2 3">
    <name type="scientific">Moumouvirus goulette</name>
    <dbReference type="NCBI Taxonomy" id="1247379"/>
    <lineage>
        <taxon>Viruses</taxon>
        <taxon>Varidnaviria</taxon>
        <taxon>Bamfordvirae</taxon>
        <taxon>Nucleocytoviricota</taxon>
        <taxon>Megaviricetes</taxon>
        <taxon>Imitervirales</taxon>
        <taxon>Mimiviridae</taxon>
        <taxon>Megamimivirinae</taxon>
        <taxon>Moumouvirus</taxon>
        <taxon>Moumouvirus goulettemassiliense</taxon>
    </lineage>
</organism>
<evidence type="ECO:0008006" key="4">
    <source>
        <dbReference type="Google" id="ProtNLM"/>
    </source>
</evidence>
<comment type="similarity">
    <text evidence="1">Belongs to the mimivirus BTB/WD family.</text>
</comment>
<proteinExistence type="inferred from homology"/>
<dbReference type="InterPro" id="IPR011333">
    <property type="entry name" value="SKP1/BTB/POZ_sf"/>
</dbReference>
<dbReference type="Proteomes" id="UP000241071">
    <property type="component" value="Segment"/>
</dbReference>
<reference evidence="2 3" key="1">
    <citation type="submission" date="2012-10" db="EMBL/GenBank/DDBJ databases">
        <title>Complete genome sequence of Moumouvirus goulette.</title>
        <authorList>
            <person name="Fournous G."/>
            <person name="Bougalmi M."/>
            <person name="Colson P."/>
        </authorList>
    </citation>
    <scope>NUCLEOTIDE SEQUENCE [LARGE SCALE GENOMIC DNA]</scope>
</reference>
<dbReference type="SUPFAM" id="SSF50998">
    <property type="entry name" value="Quinoprotein alcohol dehydrogenase-like"/>
    <property type="match status" value="1"/>
</dbReference>
<keyword evidence="3" id="KW-1185">Reference proteome</keyword>